<organism evidence="3 4">
    <name type="scientific">Gymnodraco acuticeps</name>
    <name type="common">Antarctic dragonfish</name>
    <dbReference type="NCBI Taxonomy" id="8218"/>
    <lineage>
        <taxon>Eukaryota</taxon>
        <taxon>Metazoa</taxon>
        <taxon>Chordata</taxon>
        <taxon>Craniata</taxon>
        <taxon>Vertebrata</taxon>
        <taxon>Euteleostomi</taxon>
        <taxon>Actinopterygii</taxon>
        <taxon>Neopterygii</taxon>
        <taxon>Teleostei</taxon>
        <taxon>Neoteleostei</taxon>
        <taxon>Acanthomorphata</taxon>
        <taxon>Eupercaria</taxon>
        <taxon>Perciformes</taxon>
        <taxon>Notothenioidei</taxon>
        <taxon>Bathydraconidae</taxon>
        <taxon>Gymnodraco</taxon>
    </lineage>
</organism>
<dbReference type="GeneID" id="117535746"/>
<dbReference type="PANTHER" id="PTHR33198">
    <property type="entry name" value="ANK_REP_REGION DOMAIN-CONTAINING PROTEIN-RELATED"/>
    <property type="match status" value="1"/>
</dbReference>
<keyword evidence="1" id="KW-0863">Zinc-finger</keyword>
<dbReference type="GO" id="GO:0004190">
    <property type="term" value="F:aspartic-type endopeptidase activity"/>
    <property type="evidence" value="ECO:0007669"/>
    <property type="project" value="InterPro"/>
</dbReference>
<dbReference type="InterPro" id="IPR001878">
    <property type="entry name" value="Znf_CCHC"/>
</dbReference>
<dbReference type="RefSeq" id="XP_034056171.1">
    <property type="nucleotide sequence ID" value="XM_034200280.1"/>
</dbReference>
<keyword evidence="1" id="KW-0862">Zinc</keyword>
<evidence type="ECO:0000256" key="1">
    <source>
        <dbReference type="PROSITE-ProRule" id="PRU00047"/>
    </source>
</evidence>
<keyword evidence="3" id="KW-1185">Reference proteome</keyword>
<dbReference type="KEGG" id="gacu:117535746"/>
<sequence length="354" mass="40315">MAVASTPLPPTFLQCPGEPTMPFGTWLKMFENYLLVIDVEGAKWPDTRIRATLLHSVGTEAQRIFYTLTETGTTYNHAVTALRAHFVPKVNVIAERHKFRQRAQRHDETIAQYVSALREMMVLCEFGNAEQDMLRDQIVEKAYSGRIRERLLLEDKLTLDKAIQIANQVETAVRNVAEFSNSEVPVREIRAPTWEQKLPAASKQRKGERKSEQARRCYRCDSDKHMANSTQCPATNNICKSCGKTGHFAKVCRSEQKREVREVVIPELTVLLLNNTAPKEKKIMCTVDLELSPANQSFEMIVDTGSSVSLLPAHVYETYFSHSSSQNSEELPYFQPSTWLMHTTSFHCMRTAEI</sequence>
<dbReference type="InterPro" id="IPR001969">
    <property type="entry name" value="Aspartic_peptidase_AS"/>
</dbReference>
<feature type="domain" description="CCHC-type" evidence="2">
    <location>
        <begin position="239"/>
        <end position="254"/>
    </location>
</feature>
<name>A0A6P8SZB7_GYMAC</name>
<protein>
    <submittedName>
        <fullName evidence="4">Uncharacterized protein LOC117535746</fullName>
    </submittedName>
</protein>
<dbReference type="OrthoDB" id="10066365at2759"/>
<evidence type="ECO:0000259" key="2">
    <source>
        <dbReference type="PROSITE" id="PS50158"/>
    </source>
</evidence>
<accession>A0A6P8SZB7</accession>
<proteinExistence type="predicted"/>
<evidence type="ECO:0000313" key="4">
    <source>
        <dbReference type="RefSeq" id="XP_034056171.1"/>
    </source>
</evidence>
<dbReference type="GO" id="GO:0008270">
    <property type="term" value="F:zinc ion binding"/>
    <property type="evidence" value="ECO:0007669"/>
    <property type="project" value="UniProtKB-KW"/>
</dbReference>
<dbReference type="GO" id="GO:0003676">
    <property type="term" value="F:nucleic acid binding"/>
    <property type="evidence" value="ECO:0007669"/>
    <property type="project" value="InterPro"/>
</dbReference>
<dbReference type="PROSITE" id="PS50158">
    <property type="entry name" value="ZF_CCHC"/>
    <property type="match status" value="1"/>
</dbReference>
<keyword evidence="1" id="KW-0479">Metal-binding</keyword>
<evidence type="ECO:0000313" key="3">
    <source>
        <dbReference type="Proteomes" id="UP000515161"/>
    </source>
</evidence>
<reference evidence="4" key="1">
    <citation type="submission" date="2025-08" db="UniProtKB">
        <authorList>
            <consortium name="RefSeq"/>
        </authorList>
    </citation>
    <scope>IDENTIFICATION</scope>
</reference>
<dbReference type="Gene3D" id="4.10.60.10">
    <property type="entry name" value="Zinc finger, CCHC-type"/>
    <property type="match status" value="1"/>
</dbReference>
<dbReference type="SUPFAM" id="SSF57756">
    <property type="entry name" value="Retrovirus zinc finger-like domains"/>
    <property type="match status" value="1"/>
</dbReference>
<dbReference type="Proteomes" id="UP000515161">
    <property type="component" value="Unplaced"/>
</dbReference>
<dbReference type="AlphaFoldDB" id="A0A6P8SZB7"/>
<gene>
    <name evidence="4" type="primary">LOC117535746</name>
</gene>
<dbReference type="PROSITE" id="PS00141">
    <property type="entry name" value="ASP_PROTEASE"/>
    <property type="match status" value="1"/>
</dbReference>
<dbReference type="PANTHER" id="PTHR33198:SF20">
    <property type="entry name" value="RETROTRANSPOSON GAG DOMAIN-CONTAINING PROTEIN"/>
    <property type="match status" value="1"/>
</dbReference>
<dbReference type="GO" id="GO:0006508">
    <property type="term" value="P:proteolysis"/>
    <property type="evidence" value="ECO:0007669"/>
    <property type="project" value="InterPro"/>
</dbReference>
<dbReference type="InterPro" id="IPR036875">
    <property type="entry name" value="Znf_CCHC_sf"/>
</dbReference>
<dbReference type="InParanoid" id="A0A6P8SZB7"/>
<dbReference type="SMART" id="SM00343">
    <property type="entry name" value="ZnF_C2HC"/>
    <property type="match status" value="2"/>
</dbReference>